<evidence type="ECO:0000256" key="7">
    <source>
        <dbReference type="ARBA" id="ARBA00019373"/>
    </source>
</evidence>
<feature type="transmembrane region" description="Helical" evidence="19">
    <location>
        <begin position="127"/>
        <end position="146"/>
    </location>
</feature>
<evidence type="ECO:0000256" key="2">
    <source>
        <dbReference type="ARBA" id="ARBA00004651"/>
    </source>
</evidence>
<keyword evidence="21" id="KW-1185">Reference proteome</keyword>
<keyword evidence="12 18" id="KW-0548">Nucleotidyltransferase</keyword>
<dbReference type="PANTHER" id="PTHR46382">
    <property type="entry name" value="PHOSPHATIDATE CYTIDYLYLTRANSFERASE"/>
    <property type="match status" value="1"/>
</dbReference>
<protein>
    <recommendedName>
        <fullName evidence="7 18">Phosphatidate cytidylyltransferase</fullName>
        <ecNumber evidence="6 18">2.7.7.41</ecNumber>
    </recommendedName>
</protein>
<reference evidence="20 21" key="1">
    <citation type="submission" date="2023-07" db="EMBL/GenBank/DDBJ databases">
        <title>Genomic Encyclopedia of Type Strains, Phase IV (KMG-IV): sequencing the most valuable type-strain genomes for metagenomic binning, comparative biology and taxonomic classification.</title>
        <authorList>
            <person name="Goeker M."/>
        </authorList>
    </citation>
    <scope>NUCLEOTIDE SEQUENCE [LARGE SCALE GENOMIC DNA]</scope>
    <source>
        <strain evidence="20 21">DSM 16784</strain>
    </source>
</reference>
<dbReference type="Pfam" id="PF01148">
    <property type="entry name" value="CTP_transf_1"/>
    <property type="match status" value="1"/>
</dbReference>
<keyword evidence="16" id="KW-0594">Phospholipid biosynthesis</keyword>
<evidence type="ECO:0000256" key="3">
    <source>
        <dbReference type="ARBA" id="ARBA00005119"/>
    </source>
</evidence>
<keyword evidence="8" id="KW-1003">Cell membrane</keyword>
<keyword evidence="14" id="KW-0443">Lipid metabolism</keyword>
<evidence type="ECO:0000313" key="21">
    <source>
        <dbReference type="Proteomes" id="UP001230220"/>
    </source>
</evidence>
<gene>
    <name evidence="20" type="ORF">J2S15_003692</name>
</gene>
<comment type="catalytic activity">
    <reaction evidence="1 18">
        <text>a 1,2-diacyl-sn-glycero-3-phosphate + CTP + H(+) = a CDP-1,2-diacyl-sn-glycerol + diphosphate</text>
        <dbReference type="Rhea" id="RHEA:16229"/>
        <dbReference type="ChEBI" id="CHEBI:15378"/>
        <dbReference type="ChEBI" id="CHEBI:33019"/>
        <dbReference type="ChEBI" id="CHEBI:37563"/>
        <dbReference type="ChEBI" id="CHEBI:58332"/>
        <dbReference type="ChEBI" id="CHEBI:58608"/>
        <dbReference type="EC" id="2.7.7.41"/>
    </reaction>
</comment>
<keyword evidence="15 19" id="KW-0472">Membrane</keyword>
<feature type="transmembrane region" description="Helical" evidence="19">
    <location>
        <begin position="192"/>
        <end position="215"/>
    </location>
</feature>
<dbReference type="PROSITE" id="PS01315">
    <property type="entry name" value="CDS"/>
    <property type="match status" value="1"/>
</dbReference>
<comment type="pathway">
    <text evidence="4">Lipid metabolism.</text>
</comment>
<feature type="transmembrane region" description="Helical" evidence="19">
    <location>
        <begin position="100"/>
        <end position="121"/>
    </location>
</feature>
<evidence type="ECO:0000256" key="13">
    <source>
        <dbReference type="ARBA" id="ARBA00022989"/>
    </source>
</evidence>
<evidence type="ECO:0000256" key="17">
    <source>
        <dbReference type="ARBA" id="ARBA00023264"/>
    </source>
</evidence>
<comment type="subcellular location">
    <subcellularLocation>
        <location evidence="2">Cell membrane</location>
        <topology evidence="2">Multi-pass membrane protein</topology>
    </subcellularLocation>
</comment>
<dbReference type="InterPro" id="IPR000374">
    <property type="entry name" value="PC_trans"/>
</dbReference>
<evidence type="ECO:0000256" key="9">
    <source>
        <dbReference type="ARBA" id="ARBA00022516"/>
    </source>
</evidence>
<feature type="transmembrane region" description="Helical" evidence="19">
    <location>
        <begin position="75"/>
        <end position="91"/>
    </location>
</feature>
<evidence type="ECO:0000256" key="1">
    <source>
        <dbReference type="ARBA" id="ARBA00001698"/>
    </source>
</evidence>
<feature type="transmembrane region" description="Helical" evidence="19">
    <location>
        <begin position="50"/>
        <end position="69"/>
    </location>
</feature>
<name>A0ABU0E888_9FIRM</name>
<keyword evidence="9" id="KW-0444">Lipid biosynthesis</keyword>
<organism evidence="20 21">
    <name type="scientific">Breznakia pachnodae</name>
    <dbReference type="NCBI Taxonomy" id="265178"/>
    <lineage>
        <taxon>Bacteria</taxon>
        <taxon>Bacillati</taxon>
        <taxon>Bacillota</taxon>
        <taxon>Erysipelotrichia</taxon>
        <taxon>Erysipelotrichales</taxon>
        <taxon>Erysipelotrichaceae</taxon>
        <taxon>Breznakia</taxon>
    </lineage>
</organism>
<evidence type="ECO:0000256" key="11">
    <source>
        <dbReference type="ARBA" id="ARBA00022692"/>
    </source>
</evidence>
<dbReference type="PANTHER" id="PTHR46382:SF1">
    <property type="entry name" value="PHOSPHATIDATE CYTIDYLYLTRANSFERASE"/>
    <property type="match status" value="1"/>
</dbReference>
<feature type="transmembrane region" description="Helical" evidence="19">
    <location>
        <begin position="167"/>
        <end position="186"/>
    </location>
</feature>
<evidence type="ECO:0000313" key="20">
    <source>
        <dbReference type="EMBL" id="MDQ0362931.1"/>
    </source>
</evidence>
<evidence type="ECO:0000256" key="15">
    <source>
        <dbReference type="ARBA" id="ARBA00023136"/>
    </source>
</evidence>
<dbReference type="Proteomes" id="UP001230220">
    <property type="component" value="Unassembled WGS sequence"/>
</dbReference>
<evidence type="ECO:0000256" key="19">
    <source>
        <dbReference type="SAM" id="Phobius"/>
    </source>
</evidence>
<comment type="pathway">
    <text evidence="3 18">Phospholipid metabolism; CDP-diacylglycerol biosynthesis; CDP-diacylglycerol from sn-glycerol 3-phosphate: step 3/3.</text>
</comment>
<evidence type="ECO:0000256" key="16">
    <source>
        <dbReference type="ARBA" id="ARBA00023209"/>
    </source>
</evidence>
<dbReference type="EC" id="2.7.7.41" evidence="6 18"/>
<dbReference type="EMBL" id="JAUSUR010000008">
    <property type="protein sequence ID" value="MDQ0362931.1"/>
    <property type="molecule type" value="Genomic_DNA"/>
</dbReference>
<sequence>MIKRIITALVIIACVIPPLWLGGYFLDALISIVIIVGGFELVNLLPSRKFLSTPMLFVSFLITAALIIVPDKYSFAGFALLVLTSLAFPIFTKQFTSEDAFFVIAIICILYMIGMSFTYIYDYNHLYIWYILLATYGCDTGAYFVGSLFGKTKLLPTISPKKTVEGAVGGWAVGAGLSFLFAMFVIKDMNMLLMILGCLWLPIISQIGDLSFSAIKRHFNIKDFSNIFPGHGGFMDRIDSLVFNLIAFYAVMVIIL</sequence>
<keyword evidence="10 18" id="KW-0808">Transferase</keyword>
<evidence type="ECO:0000256" key="6">
    <source>
        <dbReference type="ARBA" id="ARBA00012487"/>
    </source>
</evidence>
<keyword evidence="11 18" id="KW-0812">Transmembrane</keyword>
<accession>A0ABU0E888</accession>
<evidence type="ECO:0000256" key="12">
    <source>
        <dbReference type="ARBA" id="ARBA00022695"/>
    </source>
</evidence>
<comment type="similarity">
    <text evidence="5 18">Belongs to the CDS family.</text>
</comment>
<evidence type="ECO:0000256" key="4">
    <source>
        <dbReference type="ARBA" id="ARBA00005189"/>
    </source>
</evidence>
<evidence type="ECO:0000256" key="10">
    <source>
        <dbReference type="ARBA" id="ARBA00022679"/>
    </source>
</evidence>
<proteinExistence type="inferred from homology"/>
<feature type="transmembrane region" description="Helical" evidence="19">
    <location>
        <begin position="236"/>
        <end position="255"/>
    </location>
</feature>
<evidence type="ECO:0000256" key="8">
    <source>
        <dbReference type="ARBA" id="ARBA00022475"/>
    </source>
</evidence>
<evidence type="ECO:0000256" key="18">
    <source>
        <dbReference type="RuleBase" id="RU003938"/>
    </source>
</evidence>
<keyword evidence="17" id="KW-1208">Phospholipid metabolism</keyword>
<dbReference type="RefSeq" id="WP_307411200.1">
    <property type="nucleotide sequence ID" value="NZ_JAUSUR010000008.1"/>
</dbReference>
<dbReference type="GO" id="GO:0004605">
    <property type="term" value="F:phosphatidate cytidylyltransferase activity"/>
    <property type="evidence" value="ECO:0007669"/>
    <property type="project" value="UniProtKB-EC"/>
</dbReference>
<keyword evidence="13 19" id="KW-1133">Transmembrane helix</keyword>
<evidence type="ECO:0000256" key="5">
    <source>
        <dbReference type="ARBA" id="ARBA00010185"/>
    </source>
</evidence>
<evidence type="ECO:0000256" key="14">
    <source>
        <dbReference type="ARBA" id="ARBA00023098"/>
    </source>
</evidence>
<comment type="caution">
    <text evidence="20">The sequence shown here is derived from an EMBL/GenBank/DDBJ whole genome shotgun (WGS) entry which is preliminary data.</text>
</comment>